<evidence type="ECO:0000256" key="10">
    <source>
        <dbReference type="ARBA" id="ARBA00023251"/>
    </source>
</evidence>
<keyword evidence="5 14" id="KW-1003">Cell membrane</keyword>
<evidence type="ECO:0000256" key="12">
    <source>
        <dbReference type="ARBA" id="ARBA00032932"/>
    </source>
</evidence>
<feature type="transmembrane region" description="Helical" evidence="14">
    <location>
        <begin position="38"/>
        <end position="59"/>
    </location>
</feature>
<keyword evidence="14" id="KW-0573">Peptidoglycan synthesis</keyword>
<feature type="transmembrane region" description="Helical" evidence="14">
    <location>
        <begin position="216"/>
        <end position="235"/>
    </location>
</feature>
<dbReference type="GO" id="GO:0050380">
    <property type="term" value="F:undecaprenyl-diphosphatase activity"/>
    <property type="evidence" value="ECO:0007669"/>
    <property type="project" value="UniProtKB-UniRule"/>
</dbReference>
<reference evidence="15 16" key="1">
    <citation type="submission" date="2017-09" db="EMBL/GenBank/DDBJ databases">
        <title>Depth-based differentiation of microbial function through sediment-hosted aquifers and enrichment of novel symbionts in the deep terrestrial subsurface.</title>
        <authorList>
            <person name="Probst A.J."/>
            <person name="Ladd B."/>
            <person name="Jarett J.K."/>
            <person name="Geller-Mcgrath D.E."/>
            <person name="Sieber C.M."/>
            <person name="Emerson J.B."/>
            <person name="Anantharaman K."/>
            <person name="Thomas B.C."/>
            <person name="Malmstrom R."/>
            <person name="Stieglmeier M."/>
            <person name="Klingl A."/>
            <person name="Woyke T."/>
            <person name="Ryan C.M."/>
            <person name="Banfield J.F."/>
        </authorList>
    </citation>
    <scope>NUCLEOTIDE SEQUENCE [LARGE SCALE GENOMIC DNA]</scope>
    <source>
        <strain evidence="15">CG23_combo_of_CG06-09_8_20_14_all_34_8</strain>
    </source>
</reference>
<comment type="caution">
    <text evidence="15">The sequence shown here is derived from an EMBL/GenBank/DDBJ whole genome shotgun (WGS) entry which is preliminary data.</text>
</comment>
<gene>
    <name evidence="14" type="primary">uppP</name>
    <name evidence="15" type="ORF">COX08_01780</name>
</gene>
<dbReference type="GO" id="GO:0071555">
    <property type="term" value="P:cell wall organization"/>
    <property type="evidence" value="ECO:0007669"/>
    <property type="project" value="UniProtKB-KW"/>
</dbReference>
<dbReference type="EC" id="3.6.1.27" evidence="3 14"/>
<comment type="subcellular location">
    <subcellularLocation>
        <location evidence="1 14">Cell membrane</location>
        <topology evidence="1 14">Multi-pass membrane protein</topology>
    </subcellularLocation>
</comment>
<feature type="transmembrane region" description="Helical" evidence="14">
    <location>
        <begin position="247"/>
        <end position="263"/>
    </location>
</feature>
<dbReference type="GO" id="GO:0009252">
    <property type="term" value="P:peptidoglycan biosynthetic process"/>
    <property type="evidence" value="ECO:0007669"/>
    <property type="project" value="UniProtKB-KW"/>
</dbReference>
<keyword evidence="9 14" id="KW-0472">Membrane</keyword>
<evidence type="ECO:0000256" key="2">
    <source>
        <dbReference type="ARBA" id="ARBA00010621"/>
    </source>
</evidence>
<evidence type="ECO:0000256" key="9">
    <source>
        <dbReference type="ARBA" id="ARBA00023136"/>
    </source>
</evidence>
<protein>
    <recommendedName>
        <fullName evidence="4 14">Undecaprenyl-diphosphatase</fullName>
        <ecNumber evidence="3 14">3.6.1.27</ecNumber>
    </recommendedName>
    <alternativeName>
        <fullName evidence="12 14">Bacitracin resistance protein</fullName>
    </alternativeName>
    <alternativeName>
        <fullName evidence="11 14">Undecaprenyl pyrophosphate phosphatase</fullName>
    </alternativeName>
</protein>
<evidence type="ECO:0000256" key="14">
    <source>
        <dbReference type="HAMAP-Rule" id="MF_01006"/>
    </source>
</evidence>
<keyword evidence="6 14" id="KW-0812">Transmembrane</keyword>
<comment type="function">
    <text evidence="14">Catalyzes the dephosphorylation of undecaprenyl diphosphate (UPP). Confers resistance to bacitracin.</text>
</comment>
<keyword evidence="8 14" id="KW-1133">Transmembrane helix</keyword>
<dbReference type="Proteomes" id="UP000229459">
    <property type="component" value="Unassembled WGS sequence"/>
</dbReference>
<feature type="transmembrane region" description="Helical" evidence="14">
    <location>
        <begin position="154"/>
        <end position="179"/>
    </location>
</feature>
<evidence type="ECO:0000256" key="3">
    <source>
        <dbReference type="ARBA" id="ARBA00012374"/>
    </source>
</evidence>
<comment type="similarity">
    <text evidence="2 14">Belongs to the UppP family.</text>
</comment>
<dbReference type="PANTHER" id="PTHR30622">
    <property type="entry name" value="UNDECAPRENYL-DIPHOSPHATASE"/>
    <property type="match status" value="1"/>
</dbReference>
<keyword evidence="7 14" id="KW-0378">Hydrolase</keyword>
<feature type="transmembrane region" description="Helical" evidence="14">
    <location>
        <begin position="85"/>
        <end position="103"/>
    </location>
</feature>
<dbReference type="AlphaFoldDB" id="A0A2H0B6M7"/>
<comment type="miscellaneous">
    <text evidence="14">Bacitracin is thought to be involved in the inhibition of peptidoglycan synthesis by sequestering undecaprenyl diphosphate, thereby reducing the pool of lipid carrier available.</text>
</comment>
<dbReference type="InterPro" id="IPR003824">
    <property type="entry name" value="UppP"/>
</dbReference>
<dbReference type="PANTHER" id="PTHR30622:SF4">
    <property type="entry name" value="UNDECAPRENYL-DIPHOSPHATASE"/>
    <property type="match status" value="1"/>
</dbReference>
<evidence type="ECO:0000256" key="7">
    <source>
        <dbReference type="ARBA" id="ARBA00022801"/>
    </source>
</evidence>
<evidence type="ECO:0000256" key="6">
    <source>
        <dbReference type="ARBA" id="ARBA00022692"/>
    </source>
</evidence>
<dbReference type="HAMAP" id="MF_01006">
    <property type="entry name" value="Undec_diphosphatase"/>
    <property type="match status" value="1"/>
</dbReference>
<dbReference type="EMBL" id="PCSR01000038">
    <property type="protein sequence ID" value="PIP53297.1"/>
    <property type="molecule type" value="Genomic_DNA"/>
</dbReference>
<evidence type="ECO:0000256" key="11">
    <source>
        <dbReference type="ARBA" id="ARBA00032707"/>
    </source>
</evidence>
<evidence type="ECO:0000256" key="5">
    <source>
        <dbReference type="ARBA" id="ARBA00022475"/>
    </source>
</evidence>
<evidence type="ECO:0000313" key="15">
    <source>
        <dbReference type="EMBL" id="PIP53297.1"/>
    </source>
</evidence>
<feature type="transmembrane region" description="Helical" evidence="14">
    <location>
        <begin position="185"/>
        <end position="204"/>
    </location>
</feature>
<keyword evidence="10 14" id="KW-0046">Antibiotic resistance</keyword>
<name>A0A2H0B6M7_9BACT</name>
<proteinExistence type="inferred from homology"/>
<evidence type="ECO:0000313" key="16">
    <source>
        <dbReference type="Proteomes" id="UP000229459"/>
    </source>
</evidence>
<evidence type="ECO:0000256" key="4">
    <source>
        <dbReference type="ARBA" id="ARBA00021581"/>
    </source>
</evidence>
<evidence type="ECO:0000256" key="8">
    <source>
        <dbReference type="ARBA" id="ARBA00022989"/>
    </source>
</evidence>
<evidence type="ECO:0000256" key="1">
    <source>
        <dbReference type="ARBA" id="ARBA00004651"/>
    </source>
</evidence>
<dbReference type="GO" id="GO:0008360">
    <property type="term" value="P:regulation of cell shape"/>
    <property type="evidence" value="ECO:0007669"/>
    <property type="project" value="UniProtKB-KW"/>
</dbReference>
<keyword evidence="14" id="KW-0133">Cell shape</keyword>
<comment type="catalytic activity">
    <reaction evidence="13 14">
        <text>di-trans,octa-cis-undecaprenyl diphosphate + H2O = di-trans,octa-cis-undecaprenyl phosphate + phosphate + H(+)</text>
        <dbReference type="Rhea" id="RHEA:28094"/>
        <dbReference type="ChEBI" id="CHEBI:15377"/>
        <dbReference type="ChEBI" id="CHEBI:15378"/>
        <dbReference type="ChEBI" id="CHEBI:43474"/>
        <dbReference type="ChEBI" id="CHEBI:58405"/>
        <dbReference type="ChEBI" id="CHEBI:60392"/>
        <dbReference type="EC" id="3.6.1.27"/>
    </reaction>
</comment>
<feature type="transmembrane region" description="Helical" evidence="14">
    <location>
        <begin position="115"/>
        <end position="134"/>
    </location>
</feature>
<keyword evidence="14" id="KW-0961">Cell wall biogenesis/degradation</keyword>
<dbReference type="GO" id="GO:0046677">
    <property type="term" value="P:response to antibiotic"/>
    <property type="evidence" value="ECO:0007669"/>
    <property type="project" value="UniProtKB-UniRule"/>
</dbReference>
<dbReference type="Pfam" id="PF02673">
    <property type="entry name" value="BacA"/>
    <property type="match status" value="1"/>
</dbReference>
<evidence type="ECO:0000256" key="13">
    <source>
        <dbReference type="ARBA" id="ARBA00047594"/>
    </source>
</evidence>
<organism evidence="15 16">
    <name type="scientific">Candidatus Beckwithbacteria bacterium CG23_combo_of_CG06-09_8_20_14_all_34_8</name>
    <dbReference type="NCBI Taxonomy" id="1974497"/>
    <lineage>
        <taxon>Bacteria</taxon>
        <taxon>Candidatus Beckwithiibacteriota</taxon>
    </lineage>
</organism>
<accession>A0A2H0B6M7</accession>
<sequence>MTIFQAFILGIIQGLTEFLPVSSSGHLALVQHFMGLPQVPIAFDVLLHMATLLAVVYILSRPINDLVVKTYKAIVSRKINQIPKLLWLLIIGTIPAAILGLLFNDYMDTIFQSVRYFSIGFLITSILLNIASHIRSQEKSLKQMSLMESFKIGVFQAIAIFPSISRSGATISGALLAGFGVKDAFTFSFLLSIPAILGASILHIKQIFYINSSQIPAYSVGFIAAAISGYIALLVFRQTLINKKLSIFAYYCMFLSLLIFFFVK</sequence>
<dbReference type="GO" id="GO:0005886">
    <property type="term" value="C:plasma membrane"/>
    <property type="evidence" value="ECO:0007669"/>
    <property type="project" value="UniProtKB-SubCell"/>
</dbReference>